<comment type="caution">
    <text evidence="1">The sequence shown here is derived from an EMBL/GenBank/DDBJ whole genome shotgun (WGS) entry which is preliminary data.</text>
</comment>
<accession>A0A0V1AN12</accession>
<name>A0A0V1AN12_TRISP</name>
<organism evidence="1 2">
    <name type="scientific">Trichinella spiralis</name>
    <name type="common">Trichina worm</name>
    <dbReference type="NCBI Taxonomy" id="6334"/>
    <lineage>
        <taxon>Eukaryota</taxon>
        <taxon>Metazoa</taxon>
        <taxon>Ecdysozoa</taxon>
        <taxon>Nematoda</taxon>
        <taxon>Enoplea</taxon>
        <taxon>Dorylaimia</taxon>
        <taxon>Trichinellida</taxon>
        <taxon>Trichinellidae</taxon>
        <taxon>Trichinella</taxon>
    </lineage>
</organism>
<sequence>MDFDFECSFSLFCEYLMEYAVTLYPEMFKLIRG</sequence>
<evidence type="ECO:0000313" key="2">
    <source>
        <dbReference type="Proteomes" id="UP000054776"/>
    </source>
</evidence>
<dbReference type="InParanoid" id="A0A0V1AN12"/>
<gene>
    <name evidence="1" type="ORF">T01_11164</name>
</gene>
<reference evidence="1 2" key="1">
    <citation type="submission" date="2015-01" db="EMBL/GenBank/DDBJ databases">
        <title>Evolution of Trichinella species and genotypes.</title>
        <authorList>
            <person name="Korhonen P.K."/>
            <person name="Edoardo P."/>
            <person name="Giuseppe L.R."/>
            <person name="Gasser R.B."/>
        </authorList>
    </citation>
    <scope>NUCLEOTIDE SEQUENCE [LARGE SCALE GENOMIC DNA]</scope>
    <source>
        <strain evidence="1">ISS3</strain>
    </source>
</reference>
<dbReference type="AlphaFoldDB" id="A0A0V1AN12"/>
<protein>
    <submittedName>
        <fullName evidence="1">Uncharacterized protein</fullName>
    </submittedName>
</protein>
<dbReference type="Proteomes" id="UP000054776">
    <property type="component" value="Unassembled WGS sequence"/>
</dbReference>
<proteinExistence type="predicted"/>
<evidence type="ECO:0000313" key="1">
    <source>
        <dbReference type="EMBL" id="KRY26029.1"/>
    </source>
</evidence>
<keyword evidence="2" id="KW-1185">Reference proteome</keyword>
<dbReference type="EMBL" id="JYDH01000609">
    <property type="protein sequence ID" value="KRY26029.1"/>
    <property type="molecule type" value="Genomic_DNA"/>
</dbReference>